<dbReference type="EMBL" id="QPMH01000001">
    <property type="protein sequence ID" value="RDD63886.1"/>
    <property type="molecule type" value="Genomic_DNA"/>
</dbReference>
<evidence type="ECO:0000256" key="3">
    <source>
        <dbReference type="ARBA" id="ARBA00022505"/>
    </source>
</evidence>
<dbReference type="PANTHER" id="PTHR43514">
    <property type="entry name" value="ABC TRANSPORTER I FAMILY MEMBER 10"/>
    <property type="match status" value="1"/>
</dbReference>
<keyword evidence="3 9" id="KW-0500">Molybdenum</keyword>
<dbReference type="InterPro" id="IPR017871">
    <property type="entry name" value="ABC_transporter-like_CS"/>
</dbReference>
<dbReference type="PROSITE" id="PS50893">
    <property type="entry name" value="ABC_TRANSPORTER_2"/>
    <property type="match status" value="1"/>
</dbReference>
<dbReference type="Pfam" id="PF00005">
    <property type="entry name" value="ABC_tran"/>
    <property type="match status" value="1"/>
</dbReference>
<dbReference type="GO" id="GO:0016887">
    <property type="term" value="F:ATP hydrolysis activity"/>
    <property type="evidence" value="ECO:0007669"/>
    <property type="project" value="InterPro"/>
</dbReference>
<dbReference type="InterPro" id="IPR005116">
    <property type="entry name" value="Transp-assoc_OB_typ1"/>
</dbReference>
<protein>
    <submittedName>
        <fullName evidence="12">Molybdenum ABC transporter ATP-binding protein</fullName>
        <ecNumber evidence="12">3.6.3.29</ecNumber>
    </submittedName>
</protein>
<keyword evidence="1" id="KW-0813">Transport</keyword>
<dbReference type="InterPro" id="IPR004606">
    <property type="entry name" value="Mop_domain"/>
</dbReference>
<dbReference type="GO" id="GO:0005524">
    <property type="term" value="F:ATP binding"/>
    <property type="evidence" value="ECO:0007669"/>
    <property type="project" value="UniProtKB-KW"/>
</dbReference>
<evidence type="ECO:0000313" key="12">
    <source>
        <dbReference type="EMBL" id="RDD63886.1"/>
    </source>
</evidence>
<keyword evidence="12" id="KW-0378">Hydrolase</keyword>
<dbReference type="PROSITE" id="PS51866">
    <property type="entry name" value="MOP"/>
    <property type="match status" value="1"/>
</dbReference>
<proteinExistence type="predicted"/>
<keyword evidence="5" id="KW-0547">Nucleotide-binding</keyword>
<sequence>MLEVSIVKRLGDFDLDAEFACETHGVVALFGRSGVGKTTVVNALAGLVRPDSGRIAINGTTLFDSSQGIDVPPERRRIGYVFQEARLFPHYSVRGNLRYGLRRAPRGEGAIDFSHVVELLGLEGLLHRRPRDLSGGERQRVALGRALLANPRVLLMDEPLASLDQPRKDEILPFIERLRDDLQVPIVYVSHAMDEIIRLADTLVLMNAGHVAAAGPVEDLTGRLDLRPLTGRYEAGAALPAAVVGHEREYGLTQLGFAGGVLRVPALDLPIGAQLRVRIRARDVALALRPPEECSILNVFQGTVAEVGEDGGALVDLRLDVGDAPLWARITAKSLAELGLCPGRKVFAMVKAVAVDRHSLGRRAANARFVPAGASLPPDAGSGD</sequence>
<dbReference type="GO" id="GO:0015098">
    <property type="term" value="F:molybdate ion transmembrane transporter activity"/>
    <property type="evidence" value="ECO:0007669"/>
    <property type="project" value="InterPro"/>
</dbReference>
<dbReference type="InterPro" id="IPR027417">
    <property type="entry name" value="P-loop_NTPase"/>
</dbReference>
<keyword evidence="4" id="KW-0997">Cell inner membrane</keyword>
<keyword evidence="6 12" id="KW-0067">ATP-binding</keyword>
<dbReference type="SMART" id="SM00382">
    <property type="entry name" value="AAA"/>
    <property type="match status" value="1"/>
</dbReference>
<keyword evidence="13" id="KW-1185">Reference proteome</keyword>
<evidence type="ECO:0000256" key="5">
    <source>
        <dbReference type="ARBA" id="ARBA00022741"/>
    </source>
</evidence>
<dbReference type="InterPro" id="IPR003439">
    <property type="entry name" value="ABC_transporter-like_ATP-bd"/>
</dbReference>
<dbReference type="RefSeq" id="WP_114580399.1">
    <property type="nucleotide sequence ID" value="NZ_QPMH01000001.1"/>
</dbReference>
<evidence type="ECO:0000256" key="6">
    <source>
        <dbReference type="ARBA" id="ARBA00022840"/>
    </source>
</evidence>
<evidence type="ECO:0000259" key="11">
    <source>
        <dbReference type="PROSITE" id="PS51866"/>
    </source>
</evidence>
<dbReference type="AlphaFoldDB" id="A0A369TLU6"/>
<feature type="domain" description="ABC transporter" evidence="10">
    <location>
        <begin position="1"/>
        <end position="233"/>
    </location>
</feature>
<evidence type="ECO:0000256" key="8">
    <source>
        <dbReference type="ARBA" id="ARBA00023136"/>
    </source>
</evidence>
<evidence type="ECO:0000256" key="4">
    <source>
        <dbReference type="ARBA" id="ARBA00022519"/>
    </source>
</evidence>
<dbReference type="Gene3D" id="2.40.50.100">
    <property type="match status" value="1"/>
</dbReference>
<dbReference type="Gene3D" id="3.40.50.300">
    <property type="entry name" value="P-loop containing nucleotide triphosphate hydrolases"/>
    <property type="match status" value="1"/>
</dbReference>
<accession>A0A369TLU6</accession>
<evidence type="ECO:0000256" key="9">
    <source>
        <dbReference type="PROSITE-ProRule" id="PRU01213"/>
    </source>
</evidence>
<feature type="domain" description="Mop" evidence="11">
    <location>
        <begin position="293"/>
        <end position="359"/>
    </location>
</feature>
<dbReference type="InterPro" id="IPR011868">
    <property type="entry name" value="ModC_ABC_ATP-bd"/>
</dbReference>
<keyword evidence="2" id="KW-1003">Cell membrane</keyword>
<dbReference type="GO" id="GO:0016020">
    <property type="term" value="C:membrane"/>
    <property type="evidence" value="ECO:0007669"/>
    <property type="project" value="InterPro"/>
</dbReference>
<dbReference type="PROSITE" id="PS00211">
    <property type="entry name" value="ABC_TRANSPORTER_1"/>
    <property type="match status" value="1"/>
</dbReference>
<dbReference type="Proteomes" id="UP000253941">
    <property type="component" value="Unassembled WGS sequence"/>
</dbReference>
<evidence type="ECO:0000256" key="2">
    <source>
        <dbReference type="ARBA" id="ARBA00022475"/>
    </source>
</evidence>
<keyword evidence="8" id="KW-0472">Membrane</keyword>
<dbReference type="InterPro" id="IPR008995">
    <property type="entry name" value="Mo/tungstate-bd_C_term_dom"/>
</dbReference>
<dbReference type="SUPFAM" id="SSF50331">
    <property type="entry name" value="MOP-like"/>
    <property type="match status" value="1"/>
</dbReference>
<evidence type="ECO:0000313" key="13">
    <source>
        <dbReference type="Proteomes" id="UP000253941"/>
    </source>
</evidence>
<keyword evidence="7" id="KW-1278">Translocase</keyword>
<dbReference type="SUPFAM" id="SSF52540">
    <property type="entry name" value="P-loop containing nucleoside triphosphate hydrolases"/>
    <property type="match status" value="1"/>
</dbReference>
<dbReference type="NCBIfam" id="TIGR02142">
    <property type="entry name" value="modC_ABC"/>
    <property type="match status" value="1"/>
</dbReference>
<organism evidence="12 13">
    <name type="scientific">Ferruginivarius sediminum</name>
    <dbReference type="NCBI Taxonomy" id="2661937"/>
    <lineage>
        <taxon>Bacteria</taxon>
        <taxon>Pseudomonadati</taxon>
        <taxon>Pseudomonadota</taxon>
        <taxon>Alphaproteobacteria</taxon>
        <taxon>Rhodospirillales</taxon>
        <taxon>Rhodospirillaceae</taxon>
        <taxon>Ferruginivarius</taxon>
    </lineage>
</organism>
<evidence type="ECO:0000256" key="1">
    <source>
        <dbReference type="ARBA" id="ARBA00022448"/>
    </source>
</evidence>
<comment type="caution">
    <text evidence="12">The sequence shown here is derived from an EMBL/GenBank/DDBJ whole genome shotgun (WGS) entry which is preliminary data.</text>
</comment>
<dbReference type="InterPro" id="IPR050334">
    <property type="entry name" value="Molybdenum_import_ModC"/>
</dbReference>
<name>A0A369TLU6_9PROT</name>
<evidence type="ECO:0000256" key="7">
    <source>
        <dbReference type="ARBA" id="ARBA00022967"/>
    </source>
</evidence>
<reference evidence="12 13" key="1">
    <citation type="submission" date="2018-07" db="EMBL/GenBank/DDBJ databases">
        <title>Venubactetium sediminum gen. nov., sp. nov., isolated from a marine solar saltern.</title>
        <authorList>
            <person name="Wang S."/>
        </authorList>
    </citation>
    <scope>NUCLEOTIDE SEQUENCE [LARGE SCALE GENOMIC DNA]</scope>
    <source>
        <strain evidence="12 13">WD2A32</strain>
    </source>
</reference>
<dbReference type="InterPro" id="IPR003593">
    <property type="entry name" value="AAA+_ATPase"/>
</dbReference>
<dbReference type="EC" id="3.6.3.29" evidence="12"/>
<evidence type="ECO:0000259" key="10">
    <source>
        <dbReference type="PROSITE" id="PS50893"/>
    </source>
</evidence>
<dbReference type="Pfam" id="PF03459">
    <property type="entry name" value="TOBE"/>
    <property type="match status" value="1"/>
</dbReference>
<gene>
    <name evidence="12" type="primary">modC</name>
    <name evidence="12" type="ORF">DRB17_01615</name>
</gene>
<dbReference type="GO" id="GO:0140359">
    <property type="term" value="F:ABC-type transporter activity"/>
    <property type="evidence" value="ECO:0007669"/>
    <property type="project" value="InterPro"/>
</dbReference>
<dbReference type="PANTHER" id="PTHR43514:SF4">
    <property type="entry name" value="ABC TRANSPORTER I FAMILY MEMBER 10"/>
    <property type="match status" value="1"/>
</dbReference>